<sequence length="210" mass="22368">MLDLLQKGGPIMWLIVVCSVVALGVFLERLLYLHRASIAVGDLLRGLANILRKGDYAEALQECATTPGPVARVAHAVILRHTRPRTELREIAEEAGQLEVPKLERNLPLLATIAYGTPLLGLLGTLLGLLSAFETIAAQSGYATAADIADGVYLSLLTSASSLAVAIPAFVAYSYLSARVNALIHDMERTGIEILGILDEVQGRKPTSAS</sequence>
<proteinExistence type="inferred from homology"/>
<feature type="domain" description="MotA/TolQ/ExbB proton channel" evidence="10">
    <location>
        <begin position="81"/>
        <end position="188"/>
    </location>
</feature>
<reference evidence="12" key="1">
    <citation type="journal article" date="2017" name="Genome Announc.">
        <title>Draft Genome Sequence of Terrimicrobium sacchariphilum NM-5T, a Facultative Anaerobic Soil Bacterium of the Class Spartobacteria.</title>
        <authorList>
            <person name="Qiu Y.L."/>
            <person name="Tourlousse D.M."/>
            <person name="Matsuura N."/>
            <person name="Ohashi A."/>
            <person name="Sekiguchi Y."/>
        </authorList>
    </citation>
    <scope>NUCLEOTIDE SEQUENCE [LARGE SCALE GENOMIC DNA]</scope>
    <source>
        <strain evidence="12">NM-5</strain>
    </source>
</reference>
<evidence type="ECO:0000313" key="11">
    <source>
        <dbReference type="EMBL" id="GAT34720.1"/>
    </source>
</evidence>
<evidence type="ECO:0000256" key="4">
    <source>
        <dbReference type="ARBA" id="ARBA00022692"/>
    </source>
</evidence>
<dbReference type="RefSeq" id="WP_075080332.1">
    <property type="nucleotide sequence ID" value="NZ_BDCO01000002.1"/>
</dbReference>
<dbReference type="PANTHER" id="PTHR30625:SF15">
    <property type="entry name" value="BIOPOLYMER TRANSPORT PROTEIN EXBB"/>
    <property type="match status" value="1"/>
</dbReference>
<feature type="transmembrane region" description="Helical" evidence="9">
    <location>
        <begin position="107"/>
        <end position="133"/>
    </location>
</feature>
<dbReference type="InterPro" id="IPR002898">
    <property type="entry name" value="MotA_ExbB_proton_chnl"/>
</dbReference>
<evidence type="ECO:0000256" key="9">
    <source>
        <dbReference type="SAM" id="Phobius"/>
    </source>
</evidence>
<dbReference type="STRING" id="690879.TSACC_23153"/>
<dbReference type="AlphaFoldDB" id="A0A146GBE8"/>
<dbReference type="InParanoid" id="A0A146GBE8"/>
<comment type="caution">
    <text evidence="11">The sequence shown here is derived from an EMBL/GenBank/DDBJ whole genome shotgun (WGS) entry which is preliminary data.</text>
</comment>
<evidence type="ECO:0000313" key="12">
    <source>
        <dbReference type="Proteomes" id="UP000076023"/>
    </source>
</evidence>
<evidence type="ECO:0000256" key="7">
    <source>
        <dbReference type="ARBA" id="ARBA00023136"/>
    </source>
</evidence>
<evidence type="ECO:0000256" key="6">
    <source>
        <dbReference type="ARBA" id="ARBA00022989"/>
    </source>
</evidence>
<comment type="similarity">
    <text evidence="8">Belongs to the exbB/tolQ family.</text>
</comment>
<evidence type="ECO:0000256" key="1">
    <source>
        <dbReference type="ARBA" id="ARBA00004651"/>
    </source>
</evidence>
<keyword evidence="3" id="KW-1003">Cell membrane</keyword>
<evidence type="ECO:0000256" key="2">
    <source>
        <dbReference type="ARBA" id="ARBA00022448"/>
    </source>
</evidence>
<dbReference type="EMBL" id="BDCO01000002">
    <property type="protein sequence ID" value="GAT34720.1"/>
    <property type="molecule type" value="Genomic_DNA"/>
</dbReference>
<dbReference type="Proteomes" id="UP000076023">
    <property type="component" value="Unassembled WGS sequence"/>
</dbReference>
<organism evidence="11 12">
    <name type="scientific">Terrimicrobium sacchariphilum</name>
    <dbReference type="NCBI Taxonomy" id="690879"/>
    <lineage>
        <taxon>Bacteria</taxon>
        <taxon>Pseudomonadati</taxon>
        <taxon>Verrucomicrobiota</taxon>
        <taxon>Terrimicrobiia</taxon>
        <taxon>Terrimicrobiales</taxon>
        <taxon>Terrimicrobiaceae</taxon>
        <taxon>Terrimicrobium</taxon>
    </lineage>
</organism>
<keyword evidence="5 8" id="KW-0653">Protein transport</keyword>
<evidence type="ECO:0000256" key="8">
    <source>
        <dbReference type="RuleBase" id="RU004057"/>
    </source>
</evidence>
<comment type="subcellular location">
    <subcellularLocation>
        <location evidence="1">Cell membrane</location>
        <topology evidence="1">Multi-pass membrane protein</topology>
    </subcellularLocation>
    <subcellularLocation>
        <location evidence="8">Membrane</location>
        <topology evidence="8">Multi-pass membrane protein</topology>
    </subcellularLocation>
</comment>
<name>A0A146GBE8_TERSA</name>
<evidence type="ECO:0000259" key="10">
    <source>
        <dbReference type="Pfam" id="PF01618"/>
    </source>
</evidence>
<evidence type="ECO:0000256" key="5">
    <source>
        <dbReference type="ARBA" id="ARBA00022927"/>
    </source>
</evidence>
<keyword evidence="6 9" id="KW-1133">Transmembrane helix</keyword>
<feature type="transmembrane region" description="Helical" evidence="9">
    <location>
        <begin position="12"/>
        <end position="32"/>
    </location>
</feature>
<accession>A0A146GBE8</accession>
<evidence type="ECO:0000256" key="3">
    <source>
        <dbReference type="ARBA" id="ARBA00022475"/>
    </source>
</evidence>
<keyword evidence="12" id="KW-1185">Reference proteome</keyword>
<keyword evidence="7 9" id="KW-0472">Membrane</keyword>
<feature type="transmembrane region" description="Helical" evidence="9">
    <location>
        <begin position="153"/>
        <end position="176"/>
    </location>
</feature>
<dbReference type="GO" id="GO:0017038">
    <property type="term" value="P:protein import"/>
    <property type="evidence" value="ECO:0007669"/>
    <property type="project" value="TreeGrafter"/>
</dbReference>
<protein>
    <submittedName>
        <fullName evidence="11">Biopolymer transport protein ExbB</fullName>
    </submittedName>
</protein>
<gene>
    <name evidence="11" type="ORF">TSACC_23153</name>
</gene>
<keyword evidence="4 9" id="KW-0812">Transmembrane</keyword>
<dbReference type="PANTHER" id="PTHR30625">
    <property type="entry name" value="PROTEIN TOLQ"/>
    <property type="match status" value="1"/>
</dbReference>
<keyword evidence="2 8" id="KW-0813">Transport</keyword>
<dbReference type="GO" id="GO:0005886">
    <property type="term" value="C:plasma membrane"/>
    <property type="evidence" value="ECO:0007669"/>
    <property type="project" value="UniProtKB-SubCell"/>
</dbReference>
<dbReference type="InterPro" id="IPR050790">
    <property type="entry name" value="ExbB/TolQ_transport"/>
</dbReference>
<dbReference type="OrthoDB" id="4045at2"/>
<dbReference type="Pfam" id="PF01618">
    <property type="entry name" value="MotA_ExbB"/>
    <property type="match status" value="1"/>
</dbReference>